<dbReference type="SUPFAM" id="SSF48537">
    <property type="entry name" value="Phospholipase C/P1 nuclease"/>
    <property type="match status" value="1"/>
</dbReference>
<sequence>MKTSAWLSLLAASTASIPGVVGWGVVGHEIVATIAQIHLHPAVLPSICRILNFTSTNPNEPECHLAPIAGWADRIRYQKRWSASLHYIGALGDHPSDSCIFPGDRGWAEEWVQNDRAGFGGDDDVANEALKFLVHFVGDMHMPLHLTGRDRGGNSVKVKFDGRQTSELALNSDAYMQLTLALDLHSLWDSLLISKSLRTIPHNYTRPLPSRTIEYNLRGTIYDSYIRRIMWEGILGKWEDEVSNWLTCPTSKGSSSSIPSSSSSSSSSGLVSSAWQQAISLWSWMRGPNWSPDDTDDDTLCPYYWATPIHSLNCEIIWPPALDKPPYSRTKFDQLITGHKHGASVEEELAMFDQLASGGSGGPYLELDTPEYAGAIYDQWIIEKLLAQGGIRLAGILNYLFAPLEGNEAGLSLMHNY</sequence>
<dbReference type="CDD" id="cd11010">
    <property type="entry name" value="S1-P1_nuclease"/>
    <property type="match status" value="1"/>
</dbReference>
<keyword evidence="4" id="KW-0255">Endonuclease</keyword>
<dbReference type="GO" id="GO:0046872">
    <property type="term" value="F:metal ion binding"/>
    <property type="evidence" value="ECO:0007669"/>
    <property type="project" value="UniProtKB-KW"/>
</dbReference>
<dbReference type="Proteomes" id="UP000219338">
    <property type="component" value="Unassembled WGS sequence"/>
</dbReference>
<dbReference type="GO" id="GO:0003676">
    <property type="term" value="F:nucleic acid binding"/>
    <property type="evidence" value="ECO:0007669"/>
    <property type="project" value="InterPro"/>
</dbReference>
<dbReference type="OrthoDB" id="441446at2759"/>
<dbReference type="EMBL" id="FUEG01000001">
    <property type="protein sequence ID" value="SJK96945.1"/>
    <property type="molecule type" value="Genomic_DNA"/>
</dbReference>
<gene>
    <name evidence="9" type="ORF">ARMOST_00194</name>
</gene>
<evidence type="ECO:0000256" key="5">
    <source>
        <dbReference type="ARBA" id="ARBA00022801"/>
    </source>
</evidence>
<organism evidence="9 10">
    <name type="scientific">Armillaria ostoyae</name>
    <name type="common">Armillaria root rot fungus</name>
    <dbReference type="NCBI Taxonomy" id="47428"/>
    <lineage>
        <taxon>Eukaryota</taxon>
        <taxon>Fungi</taxon>
        <taxon>Dikarya</taxon>
        <taxon>Basidiomycota</taxon>
        <taxon>Agaricomycotina</taxon>
        <taxon>Agaricomycetes</taxon>
        <taxon>Agaricomycetidae</taxon>
        <taxon>Agaricales</taxon>
        <taxon>Marasmiineae</taxon>
        <taxon>Physalacriaceae</taxon>
        <taxon>Armillaria</taxon>
    </lineage>
</organism>
<dbReference type="InterPro" id="IPR008947">
    <property type="entry name" value="PLipase_C/P1_nuclease_dom_sf"/>
</dbReference>
<accession>A0A284QKH0</accession>
<name>A0A284QKH0_ARMOS</name>
<evidence type="ECO:0000256" key="1">
    <source>
        <dbReference type="ARBA" id="ARBA00009547"/>
    </source>
</evidence>
<dbReference type="STRING" id="47428.A0A284QKH0"/>
<reference evidence="10" key="1">
    <citation type="journal article" date="2017" name="Nat. Ecol. Evol.">
        <title>Genome expansion and lineage-specific genetic innovations in the forest pathogenic fungi Armillaria.</title>
        <authorList>
            <person name="Sipos G."/>
            <person name="Prasanna A.N."/>
            <person name="Walter M.C."/>
            <person name="O'Connor E."/>
            <person name="Balint B."/>
            <person name="Krizsan K."/>
            <person name="Kiss B."/>
            <person name="Hess J."/>
            <person name="Varga T."/>
            <person name="Slot J."/>
            <person name="Riley R."/>
            <person name="Boka B."/>
            <person name="Rigling D."/>
            <person name="Barry K."/>
            <person name="Lee J."/>
            <person name="Mihaltcheva S."/>
            <person name="LaButti K."/>
            <person name="Lipzen A."/>
            <person name="Waldron R."/>
            <person name="Moloney N.M."/>
            <person name="Sperisen C."/>
            <person name="Kredics L."/>
            <person name="Vagvoelgyi C."/>
            <person name="Patrignani A."/>
            <person name="Fitzpatrick D."/>
            <person name="Nagy I."/>
            <person name="Doyle S."/>
            <person name="Anderson J.B."/>
            <person name="Grigoriev I.V."/>
            <person name="Gueldener U."/>
            <person name="Muensterkoetter M."/>
            <person name="Nagy L.G."/>
        </authorList>
    </citation>
    <scope>NUCLEOTIDE SEQUENCE [LARGE SCALE GENOMIC DNA]</scope>
    <source>
        <strain evidence="10">C18/9</strain>
    </source>
</reference>
<dbReference type="GO" id="GO:0004519">
    <property type="term" value="F:endonuclease activity"/>
    <property type="evidence" value="ECO:0007669"/>
    <property type="project" value="UniProtKB-KW"/>
</dbReference>
<evidence type="ECO:0000256" key="6">
    <source>
        <dbReference type="ARBA" id="ARBA00023157"/>
    </source>
</evidence>
<dbReference type="Gene3D" id="1.10.575.10">
    <property type="entry name" value="P1 Nuclease"/>
    <property type="match status" value="1"/>
</dbReference>
<evidence type="ECO:0000256" key="7">
    <source>
        <dbReference type="ARBA" id="ARBA00023180"/>
    </source>
</evidence>
<keyword evidence="3" id="KW-0479">Metal-binding</keyword>
<keyword evidence="5" id="KW-0378">Hydrolase</keyword>
<evidence type="ECO:0000256" key="8">
    <source>
        <dbReference type="SAM" id="SignalP"/>
    </source>
</evidence>
<dbReference type="InterPro" id="IPR003154">
    <property type="entry name" value="S1/P1nuclease"/>
</dbReference>
<keyword evidence="7" id="KW-0325">Glycoprotein</keyword>
<dbReference type="PANTHER" id="PTHR33146:SF29">
    <property type="entry name" value="S1_P1 NUCLEASE"/>
    <property type="match status" value="1"/>
</dbReference>
<dbReference type="AlphaFoldDB" id="A0A284QKH0"/>
<dbReference type="OMA" id="HQIVATI"/>
<proteinExistence type="inferred from homology"/>
<evidence type="ECO:0000313" key="9">
    <source>
        <dbReference type="EMBL" id="SJK96945.1"/>
    </source>
</evidence>
<feature type="chain" id="PRO_5012108682" description="Phospholipase C/P1 nuclease" evidence="8">
    <location>
        <begin position="23"/>
        <end position="417"/>
    </location>
</feature>
<keyword evidence="2" id="KW-0540">Nuclease</keyword>
<evidence type="ECO:0008006" key="11">
    <source>
        <dbReference type="Google" id="ProtNLM"/>
    </source>
</evidence>
<evidence type="ECO:0000256" key="4">
    <source>
        <dbReference type="ARBA" id="ARBA00022759"/>
    </source>
</evidence>
<keyword evidence="10" id="KW-1185">Reference proteome</keyword>
<comment type="similarity">
    <text evidence="1">Belongs to the nuclease type I family.</text>
</comment>
<keyword evidence="8" id="KW-0732">Signal</keyword>
<dbReference type="GO" id="GO:0006308">
    <property type="term" value="P:DNA catabolic process"/>
    <property type="evidence" value="ECO:0007669"/>
    <property type="project" value="InterPro"/>
</dbReference>
<dbReference type="GO" id="GO:0016788">
    <property type="term" value="F:hydrolase activity, acting on ester bonds"/>
    <property type="evidence" value="ECO:0007669"/>
    <property type="project" value="InterPro"/>
</dbReference>
<keyword evidence="6" id="KW-1015">Disulfide bond</keyword>
<evidence type="ECO:0000313" key="10">
    <source>
        <dbReference type="Proteomes" id="UP000219338"/>
    </source>
</evidence>
<protein>
    <recommendedName>
        <fullName evidence="11">Phospholipase C/P1 nuclease</fullName>
    </recommendedName>
</protein>
<feature type="signal peptide" evidence="8">
    <location>
        <begin position="1"/>
        <end position="22"/>
    </location>
</feature>
<dbReference type="Pfam" id="PF02265">
    <property type="entry name" value="S1-P1_nuclease"/>
    <property type="match status" value="1"/>
</dbReference>
<evidence type="ECO:0000256" key="3">
    <source>
        <dbReference type="ARBA" id="ARBA00022723"/>
    </source>
</evidence>
<evidence type="ECO:0000256" key="2">
    <source>
        <dbReference type="ARBA" id="ARBA00022722"/>
    </source>
</evidence>
<dbReference type="PANTHER" id="PTHR33146">
    <property type="entry name" value="ENDONUCLEASE 4"/>
    <property type="match status" value="1"/>
</dbReference>